<reference evidence="5" key="1">
    <citation type="submission" date="2016-10" db="EMBL/GenBank/DDBJ databases">
        <authorList>
            <person name="Varghese N."/>
            <person name="Submissions S."/>
        </authorList>
    </citation>
    <scope>NUCLEOTIDE SEQUENCE [LARGE SCALE GENOMIC DNA]</scope>
    <source>
        <strain evidence="5">LMG 24000</strain>
    </source>
</reference>
<dbReference type="PANTHER" id="PTHR33121">
    <property type="entry name" value="CYCLIC DI-GMP PHOSPHODIESTERASE PDEF"/>
    <property type="match status" value="1"/>
</dbReference>
<keyword evidence="2" id="KW-1133">Transmembrane helix</keyword>
<keyword evidence="5" id="KW-1185">Reference proteome</keyword>
<dbReference type="InterPro" id="IPR035919">
    <property type="entry name" value="EAL_sf"/>
</dbReference>
<organism evidence="4 5">
    <name type="scientific">Paraburkholderia sartisoli</name>
    <dbReference type="NCBI Taxonomy" id="83784"/>
    <lineage>
        <taxon>Bacteria</taxon>
        <taxon>Pseudomonadati</taxon>
        <taxon>Pseudomonadota</taxon>
        <taxon>Betaproteobacteria</taxon>
        <taxon>Burkholderiales</taxon>
        <taxon>Burkholderiaceae</taxon>
        <taxon>Paraburkholderia</taxon>
    </lineage>
</organism>
<protein>
    <submittedName>
        <fullName evidence="4">EAL domain, c-di-GMP-specific phosphodiesterase class I (Or its enzymatically inactive variant)</fullName>
    </submittedName>
</protein>
<dbReference type="EMBL" id="FNRQ01000007">
    <property type="protein sequence ID" value="SEB15344.1"/>
    <property type="molecule type" value="Genomic_DNA"/>
</dbReference>
<dbReference type="Gene3D" id="3.20.20.450">
    <property type="entry name" value="EAL domain"/>
    <property type="match status" value="1"/>
</dbReference>
<accession>A0A1H4H0Q8</accession>
<keyword evidence="2" id="KW-0472">Membrane</keyword>
<evidence type="ECO:0000313" key="5">
    <source>
        <dbReference type="Proteomes" id="UP000198638"/>
    </source>
</evidence>
<dbReference type="PROSITE" id="PS50883">
    <property type="entry name" value="EAL"/>
    <property type="match status" value="1"/>
</dbReference>
<dbReference type="RefSeq" id="WP_090535725.1">
    <property type="nucleotide sequence ID" value="NZ_FNRQ01000007.1"/>
</dbReference>
<dbReference type="PANTHER" id="PTHR33121:SF79">
    <property type="entry name" value="CYCLIC DI-GMP PHOSPHODIESTERASE PDED-RELATED"/>
    <property type="match status" value="1"/>
</dbReference>
<proteinExistence type="predicted"/>
<sequence length="510" mass="55091">MKGESESSSARFGEASVSELQQGRKQWLAAIFLTAVLIMSGAHARERPALVSDTIASSQAAEPWQSDTGCMSPPVLLIPATLGGATTPPMKLVDVARPTCGSFASMPKPEAGVQRSSSSRASTDVPRPLTDSGAGFTDTESTSTSDLPPVVSGRPFTDLAPEFSNPSLPESDHDVAEPGKCGRDHACDDAAGPGPASESMQPKIKPDVRPFAGVGVHVSKRVLVGVAVWLVLWLALIQGLWMFYKRHLTPEARLIRAARAGLKRGEFRVEYQPLVSLREGRCVGVDALIRWDNVEYGRLGPYHYMGLIERESFIGPVTRFILSTAVRELGPLVASRSLDIGIKVAARHVESPTFVSDVIGSAESILPRLVLHMPEEHCARPTKNVLDAVTVLRAKGVRLAMSGVTAVESYWGVHKAFNFDLLKIDRRVMALDDVERRQRLAALVDGARELGSIVVAEGVESASHHEVVSRSGADYGQGFFYGRTMVLSLLVTFLNAGGNSLRGKRVRPWQ</sequence>
<name>A0A1H4H0Q8_9BURK</name>
<dbReference type="CDD" id="cd01948">
    <property type="entry name" value="EAL"/>
    <property type="match status" value="1"/>
</dbReference>
<keyword evidence="2" id="KW-0812">Transmembrane</keyword>
<evidence type="ECO:0000313" key="4">
    <source>
        <dbReference type="EMBL" id="SEB15344.1"/>
    </source>
</evidence>
<dbReference type="Proteomes" id="UP000198638">
    <property type="component" value="Unassembled WGS sequence"/>
</dbReference>
<dbReference type="InterPro" id="IPR001633">
    <property type="entry name" value="EAL_dom"/>
</dbReference>
<evidence type="ECO:0000259" key="3">
    <source>
        <dbReference type="PROSITE" id="PS50883"/>
    </source>
</evidence>
<dbReference type="SUPFAM" id="SSF141868">
    <property type="entry name" value="EAL domain-like"/>
    <property type="match status" value="1"/>
</dbReference>
<dbReference type="STRING" id="83784.SAMN05192564_10735"/>
<dbReference type="OrthoDB" id="9057519at2"/>
<feature type="transmembrane region" description="Helical" evidence="2">
    <location>
        <begin position="222"/>
        <end position="244"/>
    </location>
</feature>
<dbReference type="AlphaFoldDB" id="A0A1H4H0Q8"/>
<evidence type="ECO:0000256" key="2">
    <source>
        <dbReference type="SAM" id="Phobius"/>
    </source>
</evidence>
<feature type="domain" description="EAL" evidence="3">
    <location>
        <begin position="251"/>
        <end position="498"/>
    </location>
</feature>
<evidence type="ECO:0000256" key="1">
    <source>
        <dbReference type="SAM" id="MobiDB-lite"/>
    </source>
</evidence>
<gene>
    <name evidence="4" type="ORF">SAMN05192564_10735</name>
</gene>
<dbReference type="Pfam" id="PF00563">
    <property type="entry name" value="EAL"/>
    <property type="match status" value="1"/>
</dbReference>
<feature type="transmembrane region" description="Helical" evidence="2">
    <location>
        <begin position="27"/>
        <end position="44"/>
    </location>
</feature>
<dbReference type="GO" id="GO:0071111">
    <property type="term" value="F:cyclic-guanylate-specific phosphodiesterase activity"/>
    <property type="evidence" value="ECO:0007669"/>
    <property type="project" value="InterPro"/>
</dbReference>
<feature type="region of interest" description="Disordered" evidence="1">
    <location>
        <begin position="103"/>
        <end position="203"/>
    </location>
</feature>
<dbReference type="SMART" id="SM00052">
    <property type="entry name" value="EAL"/>
    <property type="match status" value="1"/>
</dbReference>
<feature type="compositionally biased region" description="Basic and acidic residues" evidence="1">
    <location>
        <begin position="170"/>
        <end position="188"/>
    </location>
</feature>
<dbReference type="InterPro" id="IPR050706">
    <property type="entry name" value="Cyclic-di-GMP_PDE-like"/>
</dbReference>